<dbReference type="RefSeq" id="WP_057891752.1">
    <property type="nucleotide sequence ID" value="NZ_AZFV01000009.1"/>
</dbReference>
<dbReference type="Gene3D" id="2.30.110.40">
    <property type="entry name" value="Phage tail tube protein"/>
    <property type="match status" value="1"/>
</dbReference>
<protein>
    <submittedName>
        <fullName evidence="1">Phage core tail protein</fullName>
    </submittedName>
</protein>
<proteinExistence type="predicted"/>
<dbReference type="STRING" id="1423774.FD31_GL002685"/>
<evidence type="ECO:0000313" key="1">
    <source>
        <dbReference type="EMBL" id="KRM17492.1"/>
    </source>
</evidence>
<name>A0A0R1WMN0_9LACO</name>
<dbReference type="InterPro" id="IPR018989">
    <property type="entry name" value="DUF2001"/>
</dbReference>
<sequence>MAESTSTIGSFLSGRDTISTKDAKLYITIDGKVIPLIEATKFTAKLEKNKEDVQVLGSRWKYKKTTSVEGTGTLGGYVMSSTWLKYALPYIQGGKDLYFEITMSIEDATSRAGKQTVHLGEVNLDDIPIGDFEADDGVMEWESDFTFEEVDLVTPFTGFDL</sequence>
<comment type="caution">
    <text evidence="1">The sequence shown here is derived from an EMBL/GenBank/DDBJ whole genome shotgun (WGS) entry which is preliminary data.</text>
</comment>
<dbReference type="SUPFAM" id="SSF69279">
    <property type="entry name" value="Phage tail proteins"/>
    <property type="match status" value="1"/>
</dbReference>
<reference evidence="1 2" key="1">
    <citation type="journal article" date="2015" name="Genome Announc.">
        <title>Expanding the biotechnology potential of lactobacilli through comparative genomics of 213 strains and associated genera.</title>
        <authorList>
            <person name="Sun Z."/>
            <person name="Harris H.M."/>
            <person name="McCann A."/>
            <person name="Guo C."/>
            <person name="Argimon S."/>
            <person name="Zhang W."/>
            <person name="Yang X."/>
            <person name="Jeffery I.B."/>
            <person name="Cooney J.C."/>
            <person name="Kagawa T.F."/>
            <person name="Liu W."/>
            <person name="Song Y."/>
            <person name="Salvetti E."/>
            <person name="Wrobel A."/>
            <person name="Rasinkangas P."/>
            <person name="Parkhill J."/>
            <person name="Rea M.C."/>
            <person name="O'Sullivan O."/>
            <person name="Ritari J."/>
            <person name="Douillard F.P."/>
            <person name="Paul Ross R."/>
            <person name="Yang R."/>
            <person name="Briner A.E."/>
            <person name="Felis G.E."/>
            <person name="de Vos W.M."/>
            <person name="Barrangou R."/>
            <person name="Klaenhammer T.R."/>
            <person name="Caufield P.W."/>
            <person name="Cui Y."/>
            <person name="Zhang H."/>
            <person name="O'Toole P.W."/>
        </authorList>
    </citation>
    <scope>NUCLEOTIDE SEQUENCE [LARGE SCALE GENOMIC DNA]</scope>
    <source>
        <strain evidence="1 2">DSM 16982</strain>
    </source>
</reference>
<accession>A0A0R1WMN0</accession>
<dbReference type="InterPro" id="IPR038628">
    <property type="entry name" value="XkdM-like_sf"/>
</dbReference>
<dbReference type="Pfam" id="PF09393">
    <property type="entry name" value="DUF2001"/>
    <property type="match status" value="1"/>
</dbReference>
<dbReference type="AlphaFoldDB" id="A0A0R1WMN0"/>
<dbReference type="PATRIC" id="fig|1423774.3.peg.2793"/>
<dbReference type="EMBL" id="AZFV01000009">
    <property type="protein sequence ID" value="KRM17492.1"/>
    <property type="molecule type" value="Genomic_DNA"/>
</dbReference>
<keyword evidence="2" id="KW-1185">Reference proteome</keyword>
<evidence type="ECO:0000313" key="2">
    <source>
        <dbReference type="Proteomes" id="UP000051302"/>
    </source>
</evidence>
<organism evidence="1 2">
    <name type="scientific">Companilactobacillus nantensis DSM 16982</name>
    <dbReference type="NCBI Taxonomy" id="1423774"/>
    <lineage>
        <taxon>Bacteria</taxon>
        <taxon>Bacillati</taxon>
        <taxon>Bacillota</taxon>
        <taxon>Bacilli</taxon>
        <taxon>Lactobacillales</taxon>
        <taxon>Lactobacillaceae</taxon>
        <taxon>Companilactobacillus</taxon>
    </lineage>
</organism>
<gene>
    <name evidence="1" type="ORF">FD31_GL002685</name>
</gene>
<dbReference type="Proteomes" id="UP000051302">
    <property type="component" value="Unassembled WGS sequence"/>
</dbReference>